<dbReference type="InterPro" id="IPR050266">
    <property type="entry name" value="AB_hydrolase_sf"/>
</dbReference>
<dbReference type="Gene3D" id="3.40.50.1820">
    <property type="entry name" value="alpha/beta hydrolase"/>
    <property type="match status" value="1"/>
</dbReference>
<evidence type="ECO:0000313" key="2">
    <source>
        <dbReference type="EMBL" id="BDS12063.1"/>
    </source>
</evidence>
<reference evidence="2" key="1">
    <citation type="submission" date="2022-09" db="EMBL/GenBank/DDBJ databases">
        <title>Aureispira anguillicida sp. nov., isolated from Leptocephalus of Japanese eel Anguilla japonica.</title>
        <authorList>
            <person name="Yuasa K."/>
            <person name="Mekata T."/>
            <person name="Ikunari K."/>
        </authorList>
    </citation>
    <scope>NUCLEOTIDE SEQUENCE</scope>
    <source>
        <strain evidence="2">EL160426</strain>
    </source>
</reference>
<keyword evidence="3" id="KW-1185">Reference proteome</keyword>
<dbReference type="InterPro" id="IPR029058">
    <property type="entry name" value="AB_hydrolase_fold"/>
</dbReference>
<organism evidence="2 3">
    <name type="scientific">Aureispira anguillae</name>
    <dbReference type="NCBI Taxonomy" id="2864201"/>
    <lineage>
        <taxon>Bacteria</taxon>
        <taxon>Pseudomonadati</taxon>
        <taxon>Bacteroidota</taxon>
        <taxon>Saprospiria</taxon>
        <taxon>Saprospirales</taxon>
        <taxon>Saprospiraceae</taxon>
        <taxon>Aureispira</taxon>
    </lineage>
</organism>
<gene>
    <name evidence="2" type="ORF">AsAng_0027780</name>
</gene>
<dbReference type="SUPFAM" id="SSF53474">
    <property type="entry name" value="alpha/beta-Hydrolases"/>
    <property type="match status" value="1"/>
</dbReference>
<name>A0A915YFJ6_9BACT</name>
<protein>
    <submittedName>
        <fullName evidence="2">Alpha/beta hydrolase</fullName>
    </submittedName>
</protein>
<dbReference type="GO" id="GO:0016020">
    <property type="term" value="C:membrane"/>
    <property type="evidence" value="ECO:0007669"/>
    <property type="project" value="TreeGrafter"/>
</dbReference>
<evidence type="ECO:0000313" key="3">
    <source>
        <dbReference type="Proteomes" id="UP001060919"/>
    </source>
</evidence>
<dbReference type="GO" id="GO:0016787">
    <property type="term" value="F:hydrolase activity"/>
    <property type="evidence" value="ECO:0007669"/>
    <property type="project" value="UniProtKB-KW"/>
</dbReference>
<accession>A0A915YFJ6</accession>
<dbReference type="Pfam" id="PF00561">
    <property type="entry name" value="Abhydrolase_1"/>
    <property type="match status" value="1"/>
</dbReference>
<dbReference type="InterPro" id="IPR000073">
    <property type="entry name" value="AB_hydrolase_1"/>
</dbReference>
<dbReference type="EMBL" id="AP026867">
    <property type="protein sequence ID" value="BDS12063.1"/>
    <property type="molecule type" value="Genomic_DNA"/>
</dbReference>
<dbReference type="PRINTS" id="PR00111">
    <property type="entry name" value="ABHYDROLASE"/>
</dbReference>
<feature type="domain" description="AB hydrolase-1" evidence="1">
    <location>
        <begin position="26"/>
        <end position="251"/>
    </location>
</feature>
<keyword evidence="2" id="KW-0378">Hydrolase</keyword>
<evidence type="ECO:0000259" key="1">
    <source>
        <dbReference type="Pfam" id="PF00561"/>
    </source>
</evidence>
<dbReference type="KEGG" id="aup:AsAng_0027780"/>
<dbReference type="AlphaFoldDB" id="A0A915YFJ6"/>
<dbReference type="Proteomes" id="UP001060919">
    <property type="component" value="Chromosome"/>
</dbReference>
<dbReference type="PANTHER" id="PTHR43798">
    <property type="entry name" value="MONOACYLGLYCEROL LIPASE"/>
    <property type="match status" value="1"/>
</dbReference>
<sequence>MAVVTYKDHQIHYHQYGKGRDLMFAFHGFADNGDLFESIATVLANEYTIIAIDMPFHGATQWQEDSYRPEDIAVLVKLWMEKFQVETCSMMCHSMGGRIVLGLLPLIAPKLKQIYFFAPAGLQYTFTASRFWCPLWFRKRAQNRFEQSEGILRFFEITHRLKLMNRATYLVFKQQLDLPRRRARLLKTWLALYYFPMRATAKHIKLLNQNKISTYFFYGKKDRITPAKFARKLVPKLHQSELNVFKGNHFFVRESLVKPFQEWYGIALEEGERTN</sequence>
<proteinExistence type="predicted"/>
<dbReference type="RefSeq" id="WP_264793182.1">
    <property type="nucleotide sequence ID" value="NZ_AP026867.1"/>
</dbReference>
<dbReference type="PANTHER" id="PTHR43798:SF33">
    <property type="entry name" value="HYDROLASE, PUTATIVE (AFU_ORTHOLOGUE AFUA_2G14860)-RELATED"/>
    <property type="match status" value="1"/>
</dbReference>